<dbReference type="AlphaFoldDB" id="A0A818JNW9"/>
<accession>A0A818JNW9</accession>
<dbReference type="PANTHER" id="PTHR43238:SF1">
    <property type="entry name" value="GDP-L-FUCOSE SYNTHASE"/>
    <property type="match status" value="1"/>
</dbReference>
<dbReference type="Gene3D" id="3.90.25.10">
    <property type="entry name" value="UDP-galactose 4-epimerase, domain 1"/>
    <property type="match status" value="1"/>
</dbReference>
<reference evidence="2" key="1">
    <citation type="submission" date="2021-02" db="EMBL/GenBank/DDBJ databases">
        <authorList>
            <person name="Nowell W R."/>
        </authorList>
    </citation>
    <scope>NUCLEOTIDE SEQUENCE</scope>
</reference>
<dbReference type="InterPro" id="IPR036291">
    <property type="entry name" value="NAD(P)-bd_dom_sf"/>
</dbReference>
<evidence type="ECO:0000259" key="1">
    <source>
        <dbReference type="Pfam" id="PF01370"/>
    </source>
</evidence>
<feature type="domain" description="NAD-dependent epimerase/dehydratase" evidence="1">
    <location>
        <begin position="466"/>
        <end position="720"/>
    </location>
</feature>
<dbReference type="PANTHER" id="PTHR43238">
    <property type="entry name" value="GDP-L-FUCOSE SYNTHASE"/>
    <property type="match status" value="1"/>
</dbReference>
<dbReference type="SUPFAM" id="SSF53383">
    <property type="entry name" value="PLP-dependent transferases"/>
    <property type="match status" value="1"/>
</dbReference>
<dbReference type="InterPro" id="IPR015422">
    <property type="entry name" value="PyrdxlP-dep_Trfase_small"/>
</dbReference>
<dbReference type="Gene3D" id="3.40.50.720">
    <property type="entry name" value="NAD(P)-binding Rossmann-like Domain"/>
    <property type="match status" value="1"/>
</dbReference>
<proteinExistence type="predicted"/>
<sequence length="795" mass="90017">MDDTITVGIPSSLSRSSDSVCVGLEQHFFHHNSSLSWRASISAEWNARRAVEKEKQIALFPLAMNPFGDDEIIAMVEVLLTGRLTLGAEVEKAERKFAEIVGVPYATMVNSGSSANLLAVSAITNKLRRVHCDPGDHVLVPAVCWSTSVFPLIQNGLCPVFVDVDPRTFNVSIYELERKLTSRVKAVMAVHVLGNSINMQELIEFVNRHQLILIEDTCESLGSFCVTGIENKRKMLGTFGDFGTFSFYFSHHITSGEGGMVTCHTEEDYNIVRCLRAHGWTRHLTNRQKIEEQYEDIDSRFLFVNMGFNFRPLEVQGAMLNVQLDKLYEFNTCRRDNLKRIKETLLCDNRFSNLMSLMEASKDVDPAWFGLGVLLHRPYAHQRLEFLKYLERNGIENRPIISGNFIRQPCISVFCNEEHPENYPGAEAIHTRGFFIGVHQIPLDQVVIDKLVDFILAFPFFPYHVIIVTGSNGMLGRYIRDTVLESSSKDSRTTITTVANINPLKRKTKEAEWIFLTRHDGDLRKVEDVKNIFKRYQPTRVIHCAAHLASMQVMSSKPVDFWLNNVTMNNNILEAAFEFQSWTGPIKVVSILSTVMFPKNAQYPIDASTIYEGSPHFASESYAYAKRSLAQLIQWYRKQHGCDFVSVLPGNFFGAYGDFNPNTAPLVNALIAKIENQKECDPTAPLTMIGTGTPLRQVMYAHDLAKIVIWVLRNYSEGEPLIVAGEEISISQLAHLVRDQVGFTGCLQFEGDVKNDGPMRRTADTSHFEKLHPSFTMTLLPTAIKETLEWYKKNK</sequence>
<dbReference type="Gene3D" id="3.90.1150.10">
    <property type="entry name" value="Aspartate Aminotransferase, domain 1"/>
    <property type="match status" value="1"/>
</dbReference>
<name>A0A818JNW9_9BILA</name>
<dbReference type="InterPro" id="IPR001509">
    <property type="entry name" value="Epimerase_deHydtase"/>
</dbReference>
<dbReference type="Pfam" id="PF01370">
    <property type="entry name" value="Epimerase"/>
    <property type="match status" value="1"/>
</dbReference>
<dbReference type="Gene3D" id="3.40.640.10">
    <property type="entry name" value="Type I PLP-dependent aspartate aminotransferase-like (Major domain)"/>
    <property type="match status" value="1"/>
</dbReference>
<gene>
    <name evidence="2" type="ORF">GRG538_LOCUS19837</name>
</gene>
<dbReference type="EMBL" id="CAJNYT010003253">
    <property type="protein sequence ID" value="CAF3542638.1"/>
    <property type="molecule type" value="Genomic_DNA"/>
</dbReference>
<dbReference type="InterPro" id="IPR015421">
    <property type="entry name" value="PyrdxlP-dep_Trfase_major"/>
</dbReference>
<dbReference type="CDD" id="cd00616">
    <property type="entry name" value="AHBA_syn"/>
    <property type="match status" value="1"/>
</dbReference>
<dbReference type="InterPro" id="IPR015424">
    <property type="entry name" value="PyrdxlP-dep_Trfase"/>
</dbReference>
<dbReference type="SUPFAM" id="SSF51735">
    <property type="entry name" value="NAD(P)-binding Rossmann-fold domains"/>
    <property type="match status" value="1"/>
</dbReference>
<dbReference type="InterPro" id="IPR000653">
    <property type="entry name" value="DegT/StrS_aminotransferase"/>
</dbReference>
<dbReference type="GO" id="GO:0050577">
    <property type="term" value="F:GDP-L-fucose synthase activity"/>
    <property type="evidence" value="ECO:0007669"/>
    <property type="project" value="TreeGrafter"/>
</dbReference>
<protein>
    <recommendedName>
        <fullName evidence="1">NAD-dependent epimerase/dehydratase domain-containing protein</fullName>
    </recommendedName>
</protein>
<comment type="caution">
    <text evidence="2">The sequence shown here is derived from an EMBL/GenBank/DDBJ whole genome shotgun (WGS) entry which is preliminary data.</text>
</comment>
<dbReference type="Proteomes" id="UP000663872">
    <property type="component" value="Unassembled WGS sequence"/>
</dbReference>
<dbReference type="Pfam" id="PF01041">
    <property type="entry name" value="DegT_DnrJ_EryC1"/>
    <property type="match status" value="1"/>
</dbReference>
<evidence type="ECO:0000313" key="2">
    <source>
        <dbReference type="EMBL" id="CAF3542638.1"/>
    </source>
</evidence>
<organism evidence="2 3">
    <name type="scientific">Rotaria socialis</name>
    <dbReference type="NCBI Taxonomy" id="392032"/>
    <lineage>
        <taxon>Eukaryota</taxon>
        <taxon>Metazoa</taxon>
        <taxon>Spiralia</taxon>
        <taxon>Gnathifera</taxon>
        <taxon>Rotifera</taxon>
        <taxon>Eurotatoria</taxon>
        <taxon>Bdelloidea</taxon>
        <taxon>Philodinida</taxon>
        <taxon>Philodinidae</taxon>
        <taxon>Rotaria</taxon>
    </lineage>
</organism>
<evidence type="ECO:0000313" key="3">
    <source>
        <dbReference type="Proteomes" id="UP000663872"/>
    </source>
</evidence>